<organism evidence="7 8">
    <name type="scientific">Archangium gephyra</name>
    <dbReference type="NCBI Taxonomy" id="48"/>
    <lineage>
        <taxon>Bacteria</taxon>
        <taxon>Pseudomonadati</taxon>
        <taxon>Myxococcota</taxon>
        <taxon>Myxococcia</taxon>
        <taxon>Myxococcales</taxon>
        <taxon>Cystobacterineae</taxon>
        <taxon>Archangiaceae</taxon>
        <taxon>Archangium</taxon>
    </lineage>
</organism>
<dbReference type="PROSITE" id="PS50011">
    <property type="entry name" value="PROTEIN_KINASE_DOM"/>
    <property type="match status" value="1"/>
</dbReference>
<evidence type="ECO:0000259" key="6">
    <source>
        <dbReference type="PROSITE" id="PS50011"/>
    </source>
</evidence>
<keyword evidence="3 7" id="KW-0418">Kinase</keyword>
<comment type="caution">
    <text evidence="7">The sequence shown here is derived from an EMBL/GenBank/DDBJ whole genome shotgun (WGS) entry which is preliminary data.</text>
</comment>
<evidence type="ECO:0000256" key="3">
    <source>
        <dbReference type="ARBA" id="ARBA00022777"/>
    </source>
</evidence>
<gene>
    <name evidence="7" type="ORF">DI536_01930</name>
</gene>
<feature type="domain" description="Protein kinase" evidence="6">
    <location>
        <begin position="181"/>
        <end position="446"/>
    </location>
</feature>
<dbReference type="PROSITE" id="PS00107">
    <property type="entry name" value="PROTEIN_KINASE_ATP"/>
    <property type="match status" value="1"/>
</dbReference>
<dbReference type="InterPro" id="IPR011009">
    <property type="entry name" value="Kinase-like_dom_sf"/>
</dbReference>
<protein>
    <submittedName>
        <fullName evidence="7">Serine/threonine protein kinase</fullName>
    </submittedName>
</protein>
<dbReference type="InterPro" id="IPR008266">
    <property type="entry name" value="Tyr_kinase_AS"/>
</dbReference>
<evidence type="ECO:0000256" key="1">
    <source>
        <dbReference type="ARBA" id="ARBA00022679"/>
    </source>
</evidence>
<keyword evidence="7" id="KW-0723">Serine/threonine-protein kinase</keyword>
<accession>A0A2W5VBK6</accession>
<dbReference type="InterPro" id="IPR017441">
    <property type="entry name" value="Protein_kinase_ATP_BS"/>
</dbReference>
<evidence type="ECO:0000256" key="4">
    <source>
        <dbReference type="ARBA" id="ARBA00022840"/>
    </source>
</evidence>
<dbReference type="SUPFAM" id="SSF56112">
    <property type="entry name" value="Protein kinase-like (PK-like)"/>
    <property type="match status" value="1"/>
</dbReference>
<reference evidence="7 8" key="1">
    <citation type="submission" date="2017-08" db="EMBL/GenBank/DDBJ databases">
        <title>Infants hospitalized years apart are colonized by the same room-sourced microbial strains.</title>
        <authorList>
            <person name="Brooks B."/>
            <person name="Olm M.R."/>
            <person name="Firek B.A."/>
            <person name="Baker R."/>
            <person name="Thomas B.C."/>
            <person name="Morowitz M.J."/>
            <person name="Banfield J.F."/>
        </authorList>
    </citation>
    <scope>NUCLEOTIDE SEQUENCE [LARGE SCALE GENOMIC DNA]</scope>
    <source>
        <strain evidence="7">S2_003_000_R2_14</strain>
    </source>
</reference>
<dbReference type="Proteomes" id="UP000249061">
    <property type="component" value="Unassembled WGS sequence"/>
</dbReference>
<dbReference type="GO" id="GO:0004674">
    <property type="term" value="F:protein serine/threonine kinase activity"/>
    <property type="evidence" value="ECO:0007669"/>
    <property type="project" value="UniProtKB-KW"/>
</dbReference>
<evidence type="ECO:0000256" key="2">
    <source>
        <dbReference type="ARBA" id="ARBA00022741"/>
    </source>
</evidence>
<dbReference type="PANTHER" id="PTHR43289">
    <property type="entry name" value="MITOGEN-ACTIVATED PROTEIN KINASE KINASE KINASE 20-RELATED"/>
    <property type="match status" value="1"/>
</dbReference>
<evidence type="ECO:0000313" key="8">
    <source>
        <dbReference type="Proteomes" id="UP000249061"/>
    </source>
</evidence>
<evidence type="ECO:0000313" key="7">
    <source>
        <dbReference type="EMBL" id="PZR18828.1"/>
    </source>
</evidence>
<dbReference type="Gene3D" id="3.30.200.20">
    <property type="entry name" value="Phosphorylase Kinase, domain 1"/>
    <property type="match status" value="1"/>
</dbReference>
<dbReference type="PANTHER" id="PTHR43289:SF6">
    <property type="entry name" value="SERINE_THREONINE-PROTEIN KINASE NEKL-3"/>
    <property type="match status" value="1"/>
</dbReference>
<dbReference type="Gene3D" id="1.10.510.10">
    <property type="entry name" value="Transferase(Phosphotransferase) domain 1"/>
    <property type="match status" value="1"/>
</dbReference>
<dbReference type="AlphaFoldDB" id="A0A2W5VBK6"/>
<dbReference type="InterPro" id="IPR000719">
    <property type="entry name" value="Prot_kinase_dom"/>
</dbReference>
<name>A0A2W5VBK6_9BACT</name>
<dbReference type="PROSITE" id="PS00109">
    <property type="entry name" value="PROTEIN_KINASE_TYR"/>
    <property type="match status" value="1"/>
</dbReference>
<dbReference type="CDD" id="cd14014">
    <property type="entry name" value="STKc_PknB_like"/>
    <property type="match status" value="1"/>
</dbReference>
<proteinExistence type="predicted"/>
<dbReference type="EMBL" id="QFQP01000001">
    <property type="protein sequence ID" value="PZR18828.1"/>
    <property type="molecule type" value="Genomic_DNA"/>
</dbReference>
<dbReference type="Pfam" id="PF00069">
    <property type="entry name" value="Pkinase"/>
    <property type="match status" value="1"/>
</dbReference>
<feature type="binding site" evidence="5">
    <location>
        <position position="213"/>
    </location>
    <ligand>
        <name>ATP</name>
        <dbReference type="ChEBI" id="CHEBI:30616"/>
    </ligand>
</feature>
<keyword evidence="1" id="KW-0808">Transferase</keyword>
<sequence>MPGQLKFESLDEEVRFLRGLVSVQRLADEVLEDCIERQLGLSAALDVFLSQCARMIHARGAFVQVLGAGGPVLTRVWGNEYFDASSWADHRGAVPLGGQRTVFVSALTLGSTTLGSIGFLLPGVFGDGGQHVLALVEAVGEILDTAILSFLALSEGHTPLERLETLSESGDLGPRARFGKYELLHPLGTGGMAQVMVARTVNPAGISRLVALKRILPRLADDKVIVEQFLDEAKLGMRLNHPNLVTFYDFGSSAGSYFMAMELVRGVDFDNVIYWRHGPLAPALVSAVLIQALEGLHFAHELKTEDGASLQLVHRDLSPHNMMVGFDGRVKVLDFGVAKMRDQRTVTLPGIVKGKPLYMSPEQATAERIDRRSDLFSMGLILYEALLTRRAFDQRDDTKTMESIVNDALERPEGLPTPLWQVIEKALDKNPNARFRNAMEMAEALREAAPPMPMHELGALLSQRFTRRVTEVAGWEKSSASLAAAQR</sequence>
<keyword evidence="2 5" id="KW-0547">Nucleotide-binding</keyword>
<dbReference type="GO" id="GO:0005524">
    <property type="term" value="F:ATP binding"/>
    <property type="evidence" value="ECO:0007669"/>
    <property type="project" value="UniProtKB-UniRule"/>
</dbReference>
<evidence type="ECO:0000256" key="5">
    <source>
        <dbReference type="PROSITE-ProRule" id="PRU10141"/>
    </source>
</evidence>
<keyword evidence="4 5" id="KW-0067">ATP-binding</keyword>